<dbReference type="Proteomes" id="UP000887565">
    <property type="component" value="Unplaced"/>
</dbReference>
<keyword evidence="1" id="KW-1133">Transmembrane helix</keyword>
<dbReference type="AlphaFoldDB" id="A0A915LDG7"/>
<evidence type="ECO:0000313" key="3">
    <source>
        <dbReference type="WBParaSite" id="nRc.2.0.1.t47871-RA"/>
    </source>
</evidence>
<organism evidence="2 3">
    <name type="scientific">Romanomermis culicivorax</name>
    <name type="common">Nematode worm</name>
    <dbReference type="NCBI Taxonomy" id="13658"/>
    <lineage>
        <taxon>Eukaryota</taxon>
        <taxon>Metazoa</taxon>
        <taxon>Ecdysozoa</taxon>
        <taxon>Nematoda</taxon>
        <taxon>Enoplea</taxon>
        <taxon>Dorylaimia</taxon>
        <taxon>Mermithida</taxon>
        <taxon>Mermithoidea</taxon>
        <taxon>Mermithidae</taxon>
        <taxon>Romanomermis</taxon>
    </lineage>
</organism>
<sequence length="99" mass="12004">MSSWDIAQLNEPSDMSRVLVLYIHFGLLMNIQLIRRNFLDVKTDQYMASKIWFRMRSQCTFQFAAFESNKQCRTYRRQRRINRPDNGVSFDTKRIYLEP</sequence>
<reference evidence="3" key="1">
    <citation type="submission" date="2022-11" db="UniProtKB">
        <authorList>
            <consortium name="WormBaseParasite"/>
        </authorList>
    </citation>
    <scope>IDENTIFICATION</scope>
</reference>
<evidence type="ECO:0000313" key="2">
    <source>
        <dbReference type="Proteomes" id="UP000887565"/>
    </source>
</evidence>
<proteinExistence type="predicted"/>
<dbReference type="WBParaSite" id="nRc.2.0.1.t47871-RA">
    <property type="protein sequence ID" value="nRc.2.0.1.t47871-RA"/>
    <property type="gene ID" value="nRc.2.0.1.g47871"/>
</dbReference>
<name>A0A915LDG7_ROMCU</name>
<evidence type="ECO:0000256" key="1">
    <source>
        <dbReference type="SAM" id="Phobius"/>
    </source>
</evidence>
<protein>
    <submittedName>
        <fullName evidence="3">Uncharacterized protein</fullName>
    </submittedName>
</protein>
<feature type="transmembrane region" description="Helical" evidence="1">
    <location>
        <begin position="15"/>
        <end position="34"/>
    </location>
</feature>
<keyword evidence="1" id="KW-0472">Membrane</keyword>
<keyword evidence="2" id="KW-1185">Reference proteome</keyword>
<keyword evidence="1" id="KW-0812">Transmembrane</keyword>
<accession>A0A915LDG7</accession>